<dbReference type="InterPro" id="IPR017853">
    <property type="entry name" value="GH"/>
</dbReference>
<dbReference type="NCBIfam" id="TIGR01515">
    <property type="entry name" value="branching_enzym"/>
    <property type="match status" value="1"/>
</dbReference>
<evidence type="ECO:0000313" key="13">
    <source>
        <dbReference type="EMBL" id="PYD75332.1"/>
    </source>
</evidence>
<accession>A0A318QDJ1</accession>
<dbReference type="GO" id="GO:0004553">
    <property type="term" value="F:hydrolase activity, hydrolyzing O-glycosyl compounds"/>
    <property type="evidence" value="ECO:0007669"/>
    <property type="project" value="InterPro"/>
</dbReference>
<keyword evidence="5 10" id="KW-0321">Glycogen metabolism</keyword>
<evidence type="ECO:0000256" key="2">
    <source>
        <dbReference type="ARBA" id="ARBA00002953"/>
    </source>
</evidence>
<comment type="catalytic activity">
    <reaction evidence="1 10">
        <text>Transfers a segment of a (1-&gt;4)-alpha-D-glucan chain to a primary hydroxy group in a similar glucan chain.</text>
        <dbReference type="EC" id="2.4.1.18"/>
    </reaction>
</comment>
<evidence type="ECO:0000256" key="7">
    <source>
        <dbReference type="ARBA" id="ARBA00022679"/>
    </source>
</evidence>
<dbReference type="EMBL" id="NOXG01000011">
    <property type="protein sequence ID" value="PYD75332.1"/>
    <property type="molecule type" value="Genomic_DNA"/>
</dbReference>
<evidence type="ECO:0000256" key="11">
    <source>
        <dbReference type="PIRSR" id="PIRSR000463-1"/>
    </source>
</evidence>
<dbReference type="GO" id="GO:0005978">
    <property type="term" value="P:glycogen biosynthetic process"/>
    <property type="evidence" value="ECO:0007669"/>
    <property type="project" value="UniProtKB-UniRule"/>
</dbReference>
<keyword evidence="8 10" id="KW-0320">Glycogen biosynthesis</keyword>
<comment type="similarity">
    <text evidence="4 10">Belongs to the glycosyl hydrolase 13 family. GlgB subfamily.</text>
</comment>
<dbReference type="SUPFAM" id="SSF81296">
    <property type="entry name" value="E set domains"/>
    <property type="match status" value="1"/>
</dbReference>
<evidence type="ECO:0000256" key="4">
    <source>
        <dbReference type="ARBA" id="ARBA00009000"/>
    </source>
</evidence>
<evidence type="ECO:0000256" key="8">
    <source>
        <dbReference type="ARBA" id="ARBA00023056"/>
    </source>
</evidence>
<dbReference type="Proteomes" id="UP000247609">
    <property type="component" value="Unassembled WGS sequence"/>
</dbReference>
<proteinExistence type="inferred from homology"/>
<dbReference type="NCBIfam" id="NF003811">
    <property type="entry name" value="PRK05402.1"/>
    <property type="match status" value="1"/>
</dbReference>
<evidence type="ECO:0000256" key="5">
    <source>
        <dbReference type="ARBA" id="ARBA00022600"/>
    </source>
</evidence>
<gene>
    <name evidence="10" type="primary">glgB</name>
    <name evidence="13" type="ORF">CFR71_10270</name>
</gene>
<dbReference type="GO" id="GO:0003844">
    <property type="term" value="F:1,4-alpha-glucan branching enzyme activity"/>
    <property type="evidence" value="ECO:0007669"/>
    <property type="project" value="UniProtKB-UniRule"/>
</dbReference>
<evidence type="ECO:0000256" key="6">
    <source>
        <dbReference type="ARBA" id="ARBA00022676"/>
    </source>
</evidence>
<dbReference type="PANTHER" id="PTHR43651:SF3">
    <property type="entry name" value="1,4-ALPHA-GLUCAN-BRANCHING ENZYME"/>
    <property type="match status" value="1"/>
</dbReference>
<dbReference type="Pfam" id="PF02806">
    <property type="entry name" value="Alpha-amylase_C"/>
    <property type="match status" value="1"/>
</dbReference>
<protein>
    <recommendedName>
        <fullName evidence="10">1,4-alpha-glucan branching enzyme GlgB</fullName>
        <ecNumber evidence="10">2.4.1.18</ecNumber>
    </recommendedName>
    <alternativeName>
        <fullName evidence="10">1,4-alpha-D-glucan:1,4-alpha-D-glucan 6-glucosyl-transferase</fullName>
    </alternativeName>
    <alternativeName>
        <fullName evidence="10">Alpha-(1-&gt;4)-glucan branching enzyme</fullName>
    </alternativeName>
    <alternativeName>
        <fullName evidence="10">Glycogen branching enzyme</fullName>
        <shortName evidence="10">BE</shortName>
    </alternativeName>
</protein>
<dbReference type="CDD" id="cd11322">
    <property type="entry name" value="AmyAc_Glg_BE"/>
    <property type="match status" value="1"/>
</dbReference>
<feature type="active site" description="Nucleophile" evidence="10 11">
    <location>
        <position position="373"/>
    </location>
</feature>
<dbReference type="SUPFAM" id="SSF51445">
    <property type="entry name" value="(Trans)glycosidases"/>
    <property type="match status" value="1"/>
</dbReference>
<dbReference type="PANTHER" id="PTHR43651">
    <property type="entry name" value="1,4-ALPHA-GLUCAN-BRANCHING ENZYME"/>
    <property type="match status" value="1"/>
</dbReference>
<feature type="domain" description="Glycosyl hydrolase family 13 catalytic" evidence="12">
    <location>
        <begin position="217"/>
        <end position="561"/>
    </location>
</feature>
<dbReference type="Pfam" id="PF02922">
    <property type="entry name" value="CBM_48"/>
    <property type="match status" value="1"/>
</dbReference>
<dbReference type="InterPro" id="IPR004193">
    <property type="entry name" value="Glyco_hydro_13_N"/>
</dbReference>
<organism evidence="13 14">
    <name type="scientific">Novacetimonas pomaceti</name>
    <dbReference type="NCBI Taxonomy" id="2021998"/>
    <lineage>
        <taxon>Bacteria</taxon>
        <taxon>Pseudomonadati</taxon>
        <taxon>Pseudomonadota</taxon>
        <taxon>Alphaproteobacteria</taxon>
        <taxon>Acetobacterales</taxon>
        <taxon>Acetobacteraceae</taxon>
        <taxon>Novacetimonas</taxon>
    </lineage>
</organism>
<evidence type="ECO:0000256" key="3">
    <source>
        <dbReference type="ARBA" id="ARBA00004964"/>
    </source>
</evidence>
<comment type="pathway">
    <text evidence="3 10">Glycan biosynthesis; glycogen biosynthesis.</text>
</comment>
<evidence type="ECO:0000256" key="10">
    <source>
        <dbReference type="HAMAP-Rule" id="MF_00685"/>
    </source>
</evidence>
<keyword evidence="6 10" id="KW-0328">Glycosyltransferase</keyword>
<comment type="function">
    <text evidence="2 10">Catalyzes the formation of the alpha-1,6-glucosidic linkages in glycogen by scission of a 1,4-alpha-linked oligosaccharide from growing alpha-1,4-glucan chains and the subsequent attachment of the oligosaccharide to the alpha-1,6 position.</text>
</comment>
<keyword evidence="9 10" id="KW-0119">Carbohydrate metabolism</keyword>
<dbReference type="CDD" id="cd02855">
    <property type="entry name" value="E_set_GBE_prok_N"/>
    <property type="match status" value="1"/>
</dbReference>
<dbReference type="EC" id="2.4.1.18" evidence="10"/>
<evidence type="ECO:0000256" key="1">
    <source>
        <dbReference type="ARBA" id="ARBA00000826"/>
    </source>
</evidence>
<sequence>MPGAHKVTIVETLAPRPGRRRRAREWAMTLLHPDGVFTGTIPTGTPYRLRVEWDNATQETEDAYAFGLLLGDFDLHLISHGEHQDLYRVLGAHVMEVEGVRGVRFAVWAPNASRVSVVGNFNQWDGRRHAMRLRHEHGIWELFIPRLDAGEAYKFEIVDRQGHLLPLKADPLAFAAELSPATASIVVATTDFEWSDDDWMQTRGTRQDIAAPISIYEIHAGSWRHANGGTVNWDELTATLLPYVLETGFSHIELMPIMEYPFGGSWGYQPLGLFAPSARFGAPDAFARFVNACHRAGVGIILDWVPAHFPTDPHGLARFDGSALYEHLDPREGYHPDWNTLIYNIGRREVSGFLIASALFWLHQYHIDGLRVDAVASMLYRDYSRKADAWIPNIHGGRENLESIAFLRHLNATVAVRCPGAIMVAEESTAWPGVTRAVSEGGLGFSFKWNMGWMHDTLDYMGHDPIHRLFHHDEMTFGLLYGFSEHFILPLSHDEVVHGKGSLIRRMPGDTWQKHANLRAYLAFMWGHPGKKLLFMGGEFAQPGEWSHETQLSWHGLDTVEGGGVRRLVSDLNRLYRAHAALHRSDSRAEGFAWLIGDDRENSVFAWIRRTEGAPTIMIVCNMTPVPRHDYRIGVPHEGTWKEILNTDSDIYGGSNVGNYGAVRTSPLPAHGHDHSLNISLPPLGSLFFRYETGTGLIGKEN</sequence>
<dbReference type="FunFam" id="2.60.40.1180:FF:000002">
    <property type="entry name" value="1,4-alpha-glucan branching enzyme GlgB"/>
    <property type="match status" value="1"/>
</dbReference>
<evidence type="ECO:0000259" key="12">
    <source>
        <dbReference type="SMART" id="SM00642"/>
    </source>
</evidence>
<feature type="active site" description="Proton donor" evidence="10 11">
    <location>
        <position position="426"/>
    </location>
</feature>
<dbReference type="InterPro" id="IPR006047">
    <property type="entry name" value="GH13_cat_dom"/>
</dbReference>
<dbReference type="SUPFAM" id="SSF51011">
    <property type="entry name" value="Glycosyl hydrolase domain"/>
    <property type="match status" value="1"/>
</dbReference>
<evidence type="ECO:0000313" key="14">
    <source>
        <dbReference type="Proteomes" id="UP000247609"/>
    </source>
</evidence>
<dbReference type="NCBIfam" id="NF008967">
    <property type="entry name" value="PRK12313.1"/>
    <property type="match status" value="1"/>
</dbReference>
<dbReference type="PIRSF" id="PIRSF000463">
    <property type="entry name" value="GlgB"/>
    <property type="match status" value="1"/>
</dbReference>
<dbReference type="FunFam" id="2.60.40.10:FF:000169">
    <property type="entry name" value="1,4-alpha-glucan branching enzyme GlgB"/>
    <property type="match status" value="1"/>
</dbReference>
<dbReference type="Gene3D" id="2.60.40.1180">
    <property type="entry name" value="Golgi alpha-mannosidase II"/>
    <property type="match status" value="1"/>
</dbReference>
<name>A0A318QDJ1_9PROT</name>
<evidence type="ECO:0000256" key="9">
    <source>
        <dbReference type="ARBA" id="ARBA00023277"/>
    </source>
</evidence>
<comment type="caution">
    <text evidence="13">The sequence shown here is derived from an EMBL/GenBank/DDBJ whole genome shotgun (WGS) entry which is preliminary data.</text>
</comment>
<reference evidence="13 14" key="1">
    <citation type="submission" date="2017-07" db="EMBL/GenBank/DDBJ databases">
        <title>A draft genome sequence of Komagataeibacter sp. T5K1.</title>
        <authorList>
            <person name="Skraban J."/>
            <person name="Cleenwerck I."/>
            <person name="Vandamme P."/>
            <person name="Trcek J."/>
        </authorList>
    </citation>
    <scope>NUCLEOTIDE SEQUENCE [LARGE SCALE GENOMIC DNA]</scope>
    <source>
        <strain evidence="13 14">T5K1</strain>
    </source>
</reference>
<dbReference type="AlphaFoldDB" id="A0A318QDJ1"/>
<dbReference type="GO" id="GO:0043169">
    <property type="term" value="F:cation binding"/>
    <property type="evidence" value="ECO:0007669"/>
    <property type="project" value="InterPro"/>
</dbReference>
<dbReference type="InterPro" id="IPR037439">
    <property type="entry name" value="Branching_enzy"/>
</dbReference>
<dbReference type="UniPathway" id="UPA00164"/>
<dbReference type="Gene3D" id="3.20.20.80">
    <property type="entry name" value="Glycosidases"/>
    <property type="match status" value="1"/>
</dbReference>
<dbReference type="Gene3D" id="2.60.40.10">
    <property type="entry name" value="Immunoglobulins"/>
    <property type="match status" value="1"/>
</dbReference>
<comment type="subunit">
    <text evidence="10">Monomer.</text>
</comment>
<dbReference type="InterPro" id="IPR014756">
    <property type="entry name" value="Ig_E-set"/>
</dbReference>
<dbReference type="InterPro" id="IPR013780">
    <property type="entry name" value="Glyco_hydro_b"/>
</dbReference>
<dbReference type="InterPro" id="IPR006407">
    <property type="entry name" value="GlgB"/>
</dbReference>
<dbReference type="InterPro" id="IPR013783">
    <property type="entry name" value="Ig-like_fold"/>
</dbReference>
<dbReference type="FunFam" id="3.20.20.80:FF:000003">
    <property type="entry name" value="1,4-alpha-glucan branching enzyme GlgB"/>
    <property type="match status" value="1"/>
</dbReference>
<keyword evidence="7 10" id="KW-0808">Transferase</keyword>
<dbReference type="InterPro" id="IPR006048">
    <property type="entry name" value="A-amylase/branching_C"/>
</dbReference>
<dbReference type="SMART" id="SM00642">
    <property type="entry name" value="Aamy"/>
    <property type="match status" value="1"/>
</dbReference>
<dbReference type="HAMAP" id="MF_00685">
    <property type="entry name" value="GlgB"/>
    <property type="match status" value="1"/>
</dbReference>
<dbReference type="GO" id="GO:0005829">
    <property type="term" value="C:cytosol"/>
    <property type="evidence" value="ECO:0007669"/>
    <property type="project" value="TreeGrafter"/>
</dbReference>
<dbReference type="InterPro" id="IPR044143">
    <property type="entry name" value="GlgB_N_E_set_prok"/>
</dbReference>